<dbReference type="InterPro" id="IPR015260">
    <property type="entry name" value="Syntaxin-6/10/61_N"/>
</dbReference>
<dbReference type="GO" id="GO:0015031">
    <property type="term" value="P:protein transport"/>
    <property type="evidence" value="ECO:0007669"/>
    <property type="project" value="UniProtKB-KW"/>
</dbReference>
<dbReference type="SUPFAM" id="SSF47661">
    <property type="entry name" value="t-snare proteins"/>
    <property type="match status" value="1"/>
</dbReference>
<comment type="similarity">
    <text evidence="1">Belongs to the syntaxin family.</text>
</comment>
<dbReference type="Gene3D" id="1.20.58.90">
    <property type="match status" value="1"/>
</dbReference>
<dbReference type="Proteomes" id="UP000243459">
    <property type="component" value="Chromosome 5"/>
</dbReference>
<dbReference type="GO" id="GO:0048193">
    <property type="term" value="P:Golgi vesicle transport"/>
    <property type="evidence" value="ECO:0007669"/>
    <property type="project" value="InterPro"/>
</dbReference>
<keyword evidence="7 9" id="KW-0472">Membrane</keyword>
<evidence type="ECO:0000256" key="5">
    <source>
        <dbReference type="ARBA" id="ARBA00022989"/>
    </source>
</evidence>
<dbReference type="PANTHER" id="PTHR34949:SF3">
    <property type="entry name" value="OS08G0244100 PROTEIN"/>
    <property type="match status" value="1"/>
</dbReference>
<gene>
    <name evidence="11" type="ORF">A4U43_C05F34780</name>
</gene>
<sequence>MAVISTFDQWQKDVFFSAAEEVQESADTMESTYRMWVRERNDGIYPEFLDEMRKELHTTLGTAKWQLEDFEREVSLSHEKYPSEENTITRHREFIAAIRNKISHIEDEINDSLLQEGRQPLRWIQLDEKERDDFENFLSISPQNLHGNKGKIPSHESARGFKETVTISKDKYLVEVSAKQHLGNRDEVLVQEENLDEQRKGGSSPDWRIVIADEEDPDKKLVKSKQEMNNRASGFWGFLRSVETKAKLTLFRNSFRKVKSGEHIQTENGFSNYLDLKGISLLEQGANGLSERSRNCFGSCKESPKGSSVQQIGRVGGLQRHFQGSQYNNRSLRITLLLVLTVFFIVPFVFYST</sequence>
<evidence type="ECO:0000256" key="6">
    <source>
        <dbReference type="ARBA" id="ARBA00023034"/>
    </source>
</evidence>
<evidence type="ECO:0000256" key="1">
    <source>
        <dbReference type="ARBA" id="ARBA00009063"/>
    </source>
</evidence>
<comment type="subcellular location">
    <subcellularLocation>
        <location evidence="8">Golgi apparatus</location>
        <location evidence="8">trans-Golgi network membrane</location>
        <topology evidence="8">Single-pass type IV membrane protein</topology>
    </subcellularLocation>
</comment>
<organism evidence="11 12">
    <name type="scientific">Asparagus officinalis</name>
    <name type="common">Garden asparagus</name>
    <dbReference type="NCBI Taxonomy" id="4686"/>
    <lineage>
        <taxon>Eukaryota</taxon>
        <taxon>Viridiplantae</taxon>
        <taxon>Streptophyta</taxon>
        <taxon>Embryophyta</taxon>
        <taxon>Tracheophyta</taxon>
        <taxon>Spermatophyta</taxon>
        <taxon>Magnoliopsida</taxon>
        <taxon>Liliopsida</taxon>
        <taxon>Asparagales</taxon>
        <taxon>Asparagaceae</taxon>
        <taxon>Asparagoideae</taxon>
        <taxon>Asparagus</taxon>
    </lineage>
</organism>
<dbReference type="PANTHER" id="PTHR34949">
    <property type="entry name" value="OS05G0443700 PROTEIN"/>
    <property type="match status" value="1"/>
</dbReference>
<keyword evidence="4" id="KW-0653">Protein transport</keyword>
<evidence type="ECO:0000256" key="9">
    <source>
        <dbReference type="SAM" id="Phobius"/>
    </source>
</evidence>
<feature type="domain" description="Syntaxin 6/10/61 N-terminal" evidence="10">
    <location>
        <begin position="13"/>
        <end position="106"/>
    </location>
</feature>
<reference evidence="12" key="1">
    <citation type="journal article" date="2017" name="Nat. Commun.">
        <title>The asparagus genome sheds light on the origin and evolution of a young Y chromosome.</title>
        <authorList>
            <person name="Harkess A."/>
            <person name="Zhou J."/>
            <person name="Xu C."/>
            <person name="Bowers J.E."/>
            <person name="Van der Hulst R."/>
            <person name="Ayyampalayam S."/>
            <person name="Mercati F."/>
            <person name="Riccardi P."/>
            <person name="McKain M.R."/>
            <person name="Kakrana A."/>
            <person name="Tang H."/>
            <person name="Ray J."/>
            <person name="Groenendijk J."/>
            <person name="Arikit S."/>
            <person name="Mathioni S.M."/>
            <person name="Nakano M."/>
            <person name="Shan H."/>
            <person name="Telgmann-Rauber A."/>
            <person name="Kanno A."/>
            <person name="Yue Z."/>
            <person name="Chen H."/>
            <person name="Li W."/>
            <person name="Chen Y."/>
            <person name="Xu X."/>
            <person name="Zhang Y."/>
            <person name="Luo S."/>
            <person name="Chen H."/>
            <person name="Gao J."/>
            <person name="Mao Z."/>
            <person name="Pires J.C."/>
            <person name="Luo M."/>
            <person name="Kudrna D."/>
            <person name="Wing R.A."/>
            <person name="Meyers B.C."/>
            <person name="Yi K."/>
            <person name="Kong H."/>
            <person name="Lavrijsen P."/>
            <person name="Sunseri F."/>
            <person name="Falavigna A."/>
            <person name="Ye Y."/>
            <person name="Leebens-Mack J.H."/>
            <person name="Chen G."/>
        </authorList>
    </citation>
    <scope>NUCLEOTIDE SEQUENCE [LARGE SCALE GENOMIC DNA]</scope>
    <source>
        <strain evidence="12">cv. DH0086</strain>
    </source>
</reference>
<evidence type="ECO:0000256" key="7">
    <source>
        <dbReference type="ARBA" id="ARBA00023136"/>
    </source>
</evidence>
<evidence type="ECO:0000313" key="11">
    <source>
        <dbReference type="EMBL" id="ONK70541.1"/>
    </source>
</evidence>
<proteinExistence type="inferred from homology"/>
<dbReference type="AlphaFoldDB" id="A0A5P1F1H1"/>
<dbReference type="EMBL" id="CM007385">
    <property type="protein sequence ID" value="ONK70541.1"/>
    <property type="molecule type" value="Genomic_DNA"/>
</dbReference>
<dbReference type="CDD" id="cd21442">
    <property type="entry name" value="SNARE_NTD_STX6-like"/>
    <property type="match status" value="1"/>
</dbReference>
<feature type="transmembrane region" description="Helical" evidence="9">
    <location>
        <begin position="332"/>
        <end position="351"/>
    </location>
</feature>
<dbReference type="OrthoDB" id="1889309at2759"/>
<evidence type="ECO:0000256" key="8">
    <source>
        <dbReference type="ARBA" id="ARBA00037801"/>
    </source>
</evidence>
<dbReference type="GO" id="GO:0016020">
    <property type="term" value="C:membrane"/>
    <property type="evidence" value="ECO:0007669"/>
    <property type="project" value="InterPro"/>
</dbReference>
<evidence type="ECO:0000256" key="2">
    <source>
        <dbReference type="ARBA" id="ARBA00022448"/>
    </source>
</evidence>
<keyword evidence="5 9" id="KW-1133">Transmembrane helix</keyword>
<keyword evidence="6" id="KW-0333">Golgi apparatus</keyword>
<evidence type="ECO:0000256" key="4">
    <source>
        <dbReference type="ARBA" id="ARBA00022927"/>
    </source>
</evidence>
<dbReference type="Gramene" id="ONK70541">
    <property type="protein sequence ID" value="ONK70541"/>
    <property type="gene ID" value="A4U43_C05F34780"/>
</dbReference>
<protein>
    <recommendedName>
        <fullName evidence="10">Syntaxin 6/10/61 N-terminal domain-containing protein</fullName>
    </recommendedName>
</protein>
<dbReference type="Pfam" id="PF09177">
    <property type="entry name" value="STX6_10_61_N"/>
    <property type="match status" value="1"/>
</dbReference>
<keyword evidence="12" id="KW-1185">Reference proteome</keyword>
<name>A0A5P1F1H1_ASPOF</name>
<evidence type="ECO:0000256" key="3">
    <source>
        <dbReference type="ARBA" id="ARBA00022692"/>
    </source>
</evidence>
<dbReference type="OMA" id="RYDMPNH"/>
<keyword evidence="2" id="KW-0813">Transport</keyword>
<evidence type="ECO:0000313" key="12">
    <source>
        <dbReference type="Proteomes" id="UP000243459"/>
    </source>
</evidence>
<keyword evidence="3 9" id="KW-0812">Transmembrane</keyword>
<dbReference type="FunFam" id="1.20.58.90:FF:000004">
    <property type="entry name" value="Syntaxin 10"/>
    <property type="match status" value="1"/>
</dbReference>
<dbReference type="GO" id="GO:0005794">
    <property type="term" value="C:Golgi apparatus"/>
    <property type="evidence" value="ECO:0007669"/>
    <property type="project" value="UniProtKB-SubCell"/>
</dbReference>
<accession>A0A5P1F1H1</accession>
<dbReference type="InterPro" id="IPR010989">
    <property type="entry name" value="SNARE"/>
</dbReference>
<evidence type="ECO:0000259" key="10">
    <source>
        <dbReference type="Pfam" id="PF09177"/>
    </source>
</evidence>